<evidence type="ECO:0000256" key="1">
    <source>
        <dbReference type="SAM" id="Phobius"/>
    </source>
</evidence>
<feature type="transmembrane region" description="Helical" evidence="1">
    <location>
        <begin position="6"/>
        <end position="27"/>
    </location>
</feature>
<keyword evidence="1" id="KW-0472">Membrane</keyword>
<dbReference type="EMBL" id="CP002808">
    <property type="protein sequence ID" value="AEG72795.1"/>
    <property type="molecule type" value="Genomic_DNA"/>
</dbReference>
<organism evidence="2 3">
    <name type="scientific">Mycoplasma haemofelis (strain Ohio2)</name>
    <dbReference type="NCBI Taxonomy" id="859194"/>
    <lineage>
        <taxon>Bacteria</taxon>
        <taxon>Bacillati</taxon>
        <taxon>Mycoplasmatota</taxon>
        <taxon>Mollicutes</taxon>
        <taxon>Mycoplasmataceae</taxon>
        <taxon>Mycoplasma</taxon>
    </lineage>
</organism>
<dbReference type="Proteomes" id="UP000007952">
    <property type="component" value="Chromosome"/>
</dbReference>
<evidence type="ECO:0000313" key="2">
    <source>
        <dbReference type="EMBL" id="AEG72795.1"/>
    </source>
</evidence>
<gene>
    <name evidence="2" type="ordered locus">MHF_0523</name>
</gene>
<keyword evidence="1" id="KW-0812">Transmembrane</keyword>
<name>F6FHU7_MYCHI</name>
<accession>F6FHU7</accession>
<reference evidence="2 3" key="1">
    <citation type="journal article" date="2011" name="J. Bacteriol.">
        <title>Complete genome sequences of two hemotropic Mycoplasmas, Mycoplasma haemofelis strain Ohio2 and Mycoplasma suis strain Illinois.</title>
        <authorList>
            <person name="Messick J.B."/>
            <person name="Santos A.P."/>
            <person name="Guimaraes A.M."/>
        </authorList>
    </citation>
    <scope>NUCLEOTIDE SEQUENCE [LARGE SCALE GENOMIC DNA]</scope>
    <source>
        <strain evidence="2 3">Ohio2</strain>
    </source>
</reference>
<dbReference type="BioCyc" id="MHAE859194:G1GR7-511-MONOMER"/>
<dbReference type="HOGENOM" id="CLU_096783_0_0_14"/>
<sequence length="208" mass="22567">MNKAALIGTSALGAGGAGIGGFLLLLLKPSEITFSQKYKSALLDLSENSKDTSLWNSKFESLKGKNPVHEKLKEAVGKVTSSLEEAKSLHKQGCKAIYGASVESGKNYFNDFKSYCSKTVKEGTSGTWISGAKTVTTDWNPSLTSLHGHQGELHSDFETVKKILTPSDFHDDQREKLRVLCETIGGELLEDDSLRIKNAQSFCMKSSG</sequence>
<evidence type="ECO:0000313" key="3">
    <source>
        <dbReference type="Proteomes" id="UP000007952"/>
    </source>
</evidence>
<dbReference type="KEGG" id="mhf:MHF_0523"/>
<keyword evidence="1" id="KW-1133">Transmembrane helix</keyword>
<proteinExistence type="predicted"/>
<dbReference type="STRING" id="859194.MHF_0523"/>
<protein>
    <submittedName>
        <fullName evidence="2">Uncharacterized protein</fullName>
    </submittedName>
</protein>
<dbReference type="AlphaFoldDB" id="F6FHU7"/>
<reference key="2">
    <citation type="submission" date="2011-05" db="EMBL/GenBank/DDBJ databases">
        <title>The Genome of Mycoplasma haemofelis Strain Ohio2, a pathogenic hemoplasma of the cat.</title>
        <authorList>
            <person name="Santos A.P."/>
            <person name="Guimaraes A.M.S."/>
            <person name="SanMiguel P.J."/>
            <person name="Martin S.W."/>
            <person name="Messick J.B."/>
        </authorList>
    </citation>
    <scope>NUCLEOTIDE SEQUENCE</scope>
    <source>
        <strain>Ohio2</strain>
    </source>
</reference>